<dbReference type="SUPFAM" id="SSF100950">
    <property type="entry name" value="NagB/RpiA/CoA transferase-like"/>
    <property type="match status" value="1"/>
</dbReference>
<dbReference type="Pfam" id="PF08220">
    <property type="entry name" value="HTH_DeoR"/>
    <property type="match status" value="1"/>
</dbReference>
<accession>A0A3A3YUC3</accession>
<dbReference type="Gene3D" id="3.30.750.70">
    <property type="entry name" value="4-hydroxybutyrate coenzyme like domains"/>
    <property type="match status" value="1"/>
</dbReference>
<evidence type="ECO:0000313" key="6">
    <source>
        <dbReference type="EMBL" id="RJK94295.1"/>
    </source>
</evidence>
<dbReference type="InterPro" id="IPR050313">
    <property type="entry name" value="Carb_Metab_HTH_regulators"/>
</dbReference>
<sequence length="275" mass="28085">MFADERRQIILDHIAANGAVSVKELARTVGTSEVTVRRDLSLLEAQGLLGRRHGGAVVVGGLSHEATYADKAGLASAEKAAIGAVAAELVSDGDAISVGAGTTTHALAKHLIRRSDLTVMTNSLLVAYALASARGVDVVVSGGTVRGSIYALVGSGAEQTLASMRTRRLFLSGNGLSPERGLSTPNLHVAGVDRAMVSAAEQVVVLADHTKVGVETMVQTVPVEAITHLVTDARTPEHLLEGFRRRGVAVHVAHVPAGDGAGAPPGTVAAEAPGA</sequence>
<dbReference type="InterPro" id="IPR036388">
    <property type="entry name" value="WH-like_DNA-bd_sf"/>
</dbReference>
<dbReference type="PRINTS" id="PR00037">
    <property type="entry name" value="HTHLACR"/>
</dbReference>
<dbReference type="InterPro" id="IPR001034">
    <property type="entry name" value="DeoR_HTH"/>
</dbReference>
<dbReference type="GO" id="GO:0003677">
    <property type="term" value="F:DNA binding"/>
    <property type="evidence" value="ECO:0007669"/>
    <property type="project" value="UniProtKB-KW"/>
</dbReference>
<dbReference type="PROSITE" id="PS51000">
    <property type="entry name" value="HTH_DEOR_2"/>
    <property type="match status" value="1"/>
</dbReference>
<evidence type="ECO:0000259" key="5">
    <source>
        <dbReference type="PROSITE" id="PS51000"/>
    </source>
</evidence>
<dbReference type="PANTHER" id="PTHR30363:SF44">
    <property type="entry name" value="AGA OPERON TRANSCRIPTIONAL REPRESSOR-RELATED"/>
    <property type="match status" value="1"/>
</dbReference>
<evidence type="ECO:0000256" key="1">
    <source>
        <dbReference type="ARBA" id="ARBA00023015"/>
    </source>
</evidence>
<dbReference type="EMBL" id="QZEZ01000007">
    <property type="protein sequence ID" value="RJK94295.1"/>
    <property type="molecule type" value="Genomic_DNA"/>
</dbReference>
<dbReference type="InterPro" id="IPR001845">
    <property type="entry name" value="HTH_ArsR_DNA-bd_dom"/>
</dbReference>
<evidence type="ECO:0000313" key="7">
    <source>
        <dbReference type="Proteomes" id="UP000265614"/>
    </source>
</evidence>
<dbReference type="GO" id="GO:0003700">
    <property type="term" value="F:DNA-binding transcription factor activity"/>
    <property type="evidence" value="ECO:0007669"/>
    <property type="project" value="InterPro"/>
</dbReference>
<dbReference type="OrthoDB" id="7688673at2"/>
<evidence type="ECO:0000256" key="3">
    <source>
        <dbReference type="ARBA" id="ARBA00023163"/>
    </source>
</evidence>
<dbReference type="RefSeq" id="WP_119951304.1">
    <property type="nucleotide sequence ID" value="NZ_QZEZ01000007.1"/>
</dbReference>
<dbReference type="SMART" id="SM00420">
    <property type="entry name" value="HTH_DEOR"/>
    <property type="match status" value="1"/>
</dbReference>
<proteinExistence type="predicted"/>
<dbReference type="InterPro" id="IPR018356">
    <property type="entry name" value="Tscrpt_reg_HTH_DeoR_CS"/>
</dbReference>
<organism evidence="6 7">
    <name type="scientific">Vallicoccus soli</name>
    <dbReference type="NCBI Taxonomy" id="2339232"/>
    <lineage>
        <taxon>Bacteria</taxon>
        <taxon>Bacillati</taxon>
        <taxon>Actinomycetota</taxon>
        <taxon>Actinomycetes</taxon>
        <taxon>Motilibacterales</taxon>
        <taxon>Vallicoccaceae</taxon>
        <taxon>Vallicoccus</taxon>
    </lineage>
</organism>
<comment type="caution">
    <text evidence="6">The sequence shown here is derived from an EMBL/GenBank/DDBJ whole genome shotgun (WGS) entry which is preliminary data.</text>
</comment>
<dbReference type="SMART" id="SM01134">
    <property type="entry name" value="DeoRC"/>
    <property type="match status" value="1"/>
</dbReference>
<gene>
    <name evidence="6" type="ORF">D5H78_15040</name>
</gene>
<keyword evidence="1" id="KW-0805">Transcription regulation</keyword>
<dbReference type="SUPFAM" id="SSF46785">
    <property type="entry name" value="Winged helix' DNA-binding domain"/>
    <property type="match status" value="1"/>
</dbReference>
<dbReference type="InterPro" id="IPR036390">
    <property type="entry name" value="WH_DNA-bd_sf"/>
</dbReference>
<dbReference type="PANTHER" id="PTHR30363">
    <property type="entry name" value="HTH-TYPE TRANSCRIPTIONAL REGULATOR SRLR-RELATED"/>
    <property type="match status" value="1"/>
</dbReference>
<feature type="domain" description="HTH deoR-type" evidence="5">
    <location>
        <begin position="3"/>
        <end position="58"/>
    </location>
</feature>
<dbReference type="AlphaFoldDB" id="A0A3A3YUC3"/>
<dbReference type="InterPro" id="IPR037171">
    <property type="entry name" value="NagB/RpiA_transferase-like"/>
</dbReference>
<evidence type="ECO:0000256" key="2">
    <source>
        <dbReference type="ARBA" id="ARBA00023125"/>
    </source>
</evidence>
<reference evidence="6 7" key="1">
    <citation type="submission" date="2018-09" db="EMBL/GenBank/DDBJ databases">
        <title>YIM 75000 draft genome.</title>
        <authorList>
            <person name="Tang S."/>
            <person name="Feng Y."/>
        </authorList>
    </citation>
    <scope>NUCLEOTIDE SEQUENCE [LARGE SCALE GENOMIC DNA]</scope>
    <source>
        <strain evidence="6 7">YIM 75000</strain>
    </source>
</reference>
<dbReference type="Pfam" id="PF00455">
    <property type="entry name" value="DeoRC"/>
    <property type="match status" value="1"/>
</dbReference>
<name>A0A3A3YUC3_9ACTN</name>
<keyword evidence="7" id="KW-1185">Reference proteome</keyword>
<keyword evidence="3" id="KW-0804">Transcription</keyword>
<dbReference type="Gene3D" id="1.10.10.10">
    <property type="entry name" value="Winged helix-like DNA-binding domain superfamily/Winged helix DNA-binding domain"/>
    <property type="match status" value="1"/>
</dbReference>
<dbReference type="InterPro" id="IPR014036">
    <property type="entry name" value="DeoR-like_C"/>
</dbReference>
<protein>
    <submittedName>
        <fullName evidence="6">DeoR/GlpR transcriptional regulator</fullName>
    </submittedName>
</protein>
<keyword evidence="2" id="KW-0238">DNA-binding</keyword>
<dbReference type="Proteomes" id="UP000265614">
    <property type="component" value="Unassembled WGS sequence"/>
</dbReference>
<feature type="domain" description="HTH arsR-type" evidence="4">
    <location>
        <begin position="1"/>
        <end position="81"/>
    </location>
</feature>
<dbReference type="PROSITE" id="PS50987">
    <property type="entry name" value="HTH_ARSR_2"/>
    <property type="match status" value="1"/>
</dbReference>
<dbReference type="PROSITE" id="PS00894">
    <property type="entry name" value="HTH_DEOR_1"/>
    <property type="match status" value="1"/>
</dbReference>
<evidence type="ECO:0000259" key="4">
    <source>
        <dbReference type="PROSITE" id="PS50987"/>
    </source>
</evidence>